<evidence type="ECO:0000256" key="8">
    <source>
        <dbReference type="ARBA" id="ARBA00022989"/>
    </source>
</evidence>
<evidence type="ECO:0000256" key="7">
    <source>
        <dbReference type="ARBA" id="ARBA00022833"/>
    </source>
</evidence>
<evidence type="ECO:0000256" key="9">
    <source>
        <dbReference type="ARBA" id="ARBA00023049"/>
    </source>
</evidence>
<keyword evidence="8 11" id="KW-1133">Transmembrane helix</keyword>
<dbReference type="GO" id="GO:0006508">
    <property type="term" value="P:proteolysis"/>
    <property type="evidence" value="ECO:0007669"/>
    <property type="project" value="UniProtKB-KW"/>
</dbReference>
<gene>
    <name evidence="13" type="ORF">QNI16_17255</name>
</gene>
<evidence type="ECO:0000313" key="13">
    <source>
        <dbReference type="EMBL" id="MDJ1482256.1"/>
    </source>
</evidence>
<feature type="transmembrane region" description="Helical" evidence="11">
    <location>
        <begin position="30"/>
        <end position="63"/>
    </location>
</feature>
<dbReference type="PANTHER" id="PTHR43221:SF2">
    <property type="entry name" value="PROTEASE HTPX HOMOLOG"/>
    <property type="match status" value="1"/>
</dbReference>
<feature type="domain" description="Peptidase M48" evidence="12">
    <location>
        <begin position="118"/>
        <end position="374"/>
    </location>
</feature>
<accession>A0AAE3QP29</accession>
<comment type="caution">
    <text evidence="13">The sequence shown here is derived from an EMBL/GenBank/DDBJ whole genome shotgun (WGS) entry which is preliminary data.</text>
</comment>
<proteinExistence type="predicted"/>
<dbReference type="InterPro" id="IPR001915">
    <property type="entry name" value="Peptidase_M48"/>
</dbReference>
<dbReference type="AlphaFoldDB" id="A0AAE3QP29"/>
<dbReference type="EMBL" id="JASJOS010000007">
    <property type="protein sequence ID" value="MDJ1482256.1"/>
    <property type="molecule type" value="Genomic_DNA"/>
</dbReference>
<comment type="cofactor">
    <cofactor evidence="1">
        <name>Zn(2+)</name>
        <dbReference type="ChEBI" id="CHEBI:29105"/>
    </cofactor>
</comment>
<dbReference type="Pfam" id="PF01435">
    <property type="entry name" value="Peptidase_M48"/>
    <property type="match status" value="1"/>
</dbReference>
<keyword evidence="2" id="KW-1003">Cell membrane</keyword>
<dbReference type="CDD" id="cd07328">
    <property type="entry name" value="M48_Ste24p_like"/>
    <property type="match status" value="1"/>
</dbReference>
<keyword evidence="6" id="KW-0378">Hydrolase</keyword>
<dbReference type="InterPro" id="IPR050083">
    <property type="entry name" value="HtpX_protease"/>
</dbReference>
<evidence type="ECO:0000256" key="2">
    <source>
        <dbReference type="ARBA" id="ARBA00022475"/>
    </source>
</evidence>
<dbReference type="PANTHER" id="PTHR43221">
    <property type="entry name" value="PROTEASE HTPX"/>
    <property type="match status" value="1"/>
</dbReference>
<evidence type="ECO:0000256" key="6">
    <source>
        <dbReference type="ARBA" id="ARBA00022801"/>
    </source>
</evidence>
<keyword evidence="4 11" id="KW-0812">Transmembrane</keyword>
<evidence type="ECO:0000256" key="5">
    <source>
        <dbReference type="ARBA" id="ARBA00022723"/>
    </source>
</evidence>
<keyword evidence="5" id="KW-0479">Metal-binding</keyword>
<dbReference type="Gene3D" id="3.30.2010.10">
    <property type="entry name" value="Metalloproteases ('zincins'), catalytic domain"/>
    <property type="match status" value="1"/>
</dbReference>
<organism evidence="13 14">
    <name type="scientific">Xanthocytophaga flava</name>
    <dbReference type="NCBI Taxonomy" id="3048013"/>
    <lineage>
        <taxon>Bacteria</taxon>
        <taxon>Pseudomonadati</taxon>
        <taxon>Bacteroidota</taxon>
        <taxon>Cytophagia</taxon>
        <taxon>Cytophagales</taxon>
        <taxon>Rhodocytophagaceae</taxon>
        <taxon>Xanthocytophaga</taxon>
    </lineage>
</organism>
<name>A0AAE3QP29_9BACT</name>
<evidence type="ECO:0000256" key="11">
    <source>
        <dbReference type="SAM" id="Phobius"/>
    </source>
</evidence>
<dbReference type="GO" id="GO:0046872">
    <property type="term" value="F:metal ion binding"/>
    <property type="evidence" value="ECO:0007669"/>
    <property type="project" value="UniProtKB-KW"/>
</dbReference>
<keyword evidence="3" id="KW-0645">Protease</keyword>
<dbReference type="RefSeq" id="WP_313981131.1">
    <property type="nucleotide sequence ID" value="NZ_JASJOS010000007.1"/>
</dbReference>
<evidence type="ECO:0000256" key="3">
    <source>
        <dbReference type="ARBA" id="ARBA00022670"/>
    </source>
</evidence>
<keyword evidence="9" id="KW-0482">Metalloprotease</keyword>
<evidence type="ECO:0000256" key="10">
    <source>
        <dbReference type="ARBA" id="ARBA00023136"/>
    </source>
</evidence>
<dbReference type="Proteomes" id="UP001241110">
    <property type="component" value="Unassembled WGS sequence"/>
</dbReference>
<sequence length="705" mass="81253">MSLFYPPSPQNVPPSLTQPSKAYAANIGKVMVGIVLFILLYILLLVASVFMLYYGVIVGLFIISLRVNLLTIGAGGGIVALTVMFCWFLIKFIFKTRHNENPQRVEIFEKDYPELFAFIYQVAADVKAPKPKSVFLSPDVNACVFYNSSFLSLFFPVSKNLEIGLGLVNSLNISEFKAVLAHEFGHFSQRSMKLGSYTYTVNHILYDLIYEYDNWDATLVKWAEVGGVFSWFAVITFRLVQGVRWILRKAFEQINLAYMSLSREMEYHADSIAVSLAGSKAISSALRRIQFGSSAYQSTIHQLNRLAEEKIHTNNAFVNHKGMIAYLANAFQLQQVDDLPVISDEMLKKHTQASRVYIKDQWASHPSLSEREANIFRTPVDTVIDQQSPWVLFGNVEGIQQRLTKLLYSTEISEAEKGEGKQADEAQKMIMEYIQKEQPDPMYNDYYDNRYLEVFDVETSLQNTTLSVPSSIDQLFSDEIKEKITSYNNNRNDLDILANLRDGHTQARTFDFDGKKYHVSDSNHLFTQLEQEVQEQQQWMQRQDETVFRFYYLKALEQSQEQADVYKQAMKNHLELQTFFRKLMDFRSRLQMVQYWASLQQHWVEDNFNQLKEETISLHGNLEQILLDSEKLVQPAANPNQVTLRTQLLQEPLTNVLTDFTGEVYNQFIHQSYDILGKGSEVFDQSFKHLMTVQKDILTQSVISA</sequence>
<keyword evidence="10 11" id="KW-0472">Membrane</keyword>
<reference evidence="13" key="1">
    <citation type="submission" date="2023-05" db="EMBL/GenBank/DDBJ databases">
        <authorList>
            <person name="Zhang X."/>
        </authorList>
    </citation>
    <scope>NUCLEOTIDE SEQUENCE</scope>
    <source>
        <strain evidence="13">YF14B1</strain>
    </source>
</reference>
<protein>
    <submittedName>
        <fullName evidence="13">M48 family metallopeptidase</fullName>
    </submittedName>
</protein>
<evidence type="ECO:0000259" key="12">
    <source>
        <dbReference type="Pfam" id="PF01435"/>
    </source>
</evidence>
<evidence type="ECO:0000313" key="14">
    <source>
        <dbReference type="Proteomes" id="UP001241110"/>
    </source>
</evidence>
<feature type="transmembrane region" description="Helical" evidence="11">
    <location>
        <begin position="69"/>
        <end position="94"/>
    </location>
</feature>
<dbReference type="GO" id="GO:0004222">
    <property type="term" value="F:metalloendopeptidase activity"/>
    <property type="evidence" value="ECO:0007669"/>
    <property type="project" value="InterPro"/>
</dbReference>
<evidence type="ECO:0000256" key="4">
    <source>
        <dbReference type="ARBA" id="ARBA00022692"/>
    </source>
</evidence>
<keyword evidence="7" id="KW-0862">Zinc</keyword>
<evidence type="ECO:0000256" key="1">
    <source>
        <dbReference type="ARBA" id="ARBA00001947"/>
    </source>
</evidence>